<accession>A0A1C5JEE8</accession>
<reference evidence="2" key="1">
    <citation type="submission" date="2016-06" db="EMBL/GenBank/DDBJ databases">
        <authorList>
            <person name="Varghese N."/>
        </authorList>
    </citation>
    <scope>NUCLEOTIDE SEQUENCE [LARGE SCALE GENOMIC DNA]</scope>
    <source>
        <strain evidence="2">DSM 43171</strain>
    </source>
</reference>
<protein>
    <submittedName>
        <fullName evidence="1">Uncharacterized protein</fullName>
    </submittedName>
</protein>
<keyword evidence="2" id="KW-1185">Reference proteome</keyword>
<proteinExistence type="predicted"/>
<evidence type="ECO:0000313" key="2">
    <source>
        <dbReference type="Proteomes" id="UP000199408"/>
    </source>
</evidence>
<dbReference type="EMBL" id="FMDN01000027">
    <property type="protein sequence ID" value="SCG68396.1"/>
    <property type="molecule type" value="Genomic_DNA"/>
</dbReference>
<dbReference type="STRING" id="47864.GA0070560_12768"/>
<dbReference type="OrthoDB" id="5174158at2"/>
<dbReference type="AlphaFoldDB" id="A0A1C5JEE8"/>
<sequence length="375" mass="41716">MSSNTPRILLIDDEVSKEESVAAGLRLSNLQVEVRSPNTVTRDDLRSSKVIAIDHHFDWTVVPHPSECLYWPQDGLAVAAVVTGHLRDMDHHAAVVLRTGNLDSIAGPLPSQLRQPAVAAENGLDWVFRKGDPAIADGLHSIARAVDGLEPLVADPTRWDEGCAWLDVPETKWKEAALADVQVCRPPENFVAAYTSGSAWLRWFAQRVLPFPTFIVPDIWAATLLRLPLEEFREILSEDNGLSEALNQCRYTGHLAELGEQRWWRAGLDSLVDSLLLDASTHLPEAEALAEQMTALRGSSVHTIGFDYPVVTIDSDYQPGEVLDASDCIRLTPDFWPVFGQEPWAAFDDLYDDLQLRKMVARGDRPRSRREGDDA</sequence>
<gene>
    <name evidence="1" type="ORF">GA0070560_12768</name>
</gene>
<dbReference type="RefSeq" id="WP_139131596.1">
    <property type="nucleotide sequence ID" value="NZ_FMDN01000027.1"/>
</dbReference>
<evidence type="ECO:0000313" key="1">
    <source>
        <dbReference type="EMBL" id="SCG68396.1"/>
    </source>
</evidence>
<organism evidence="1 2">
    <name type="scientific">Micromonospora halophytica</name>
    <dbReference type="NCBI Taxonomy" id="47864"/>
    <lineage>
        <taxon>Bacteria</taxon>
        <taxon>Bacillati</taxon>
        <taxon>Actinomycetota</taxon>
        <taxon>Actinomycetes</taxon>
        <taxon>Micromonosporales</taxon>
        <taxon>Micromonosporaceae</taxon>
        <taxon>Micromonospora</taxon>
    </lineage>
</organism>
<dbReference type="Proteomes" id="UP000199408">
    <property type="component" value="Unassembled WGS sequence"/>
</dbReference>
<name>A0A1C5JEE8_9ACTN</name>